<reference evidence="2" key="2">
    <citation type="submission" date="2023-05" db="EMBL/GenBank/DDBJ databases">
        <authorList>
            <consortium name="Lawrence Berkeley National Laboratory"/>
            <person name="Steindorff A."/>
            <person name="Hensen N."/>
            <person name="Bonometti L."/>
            <person name="Westerberg I."/>
            <person name="Brannstrom I.O."/>
            <person name="Guillou S."/>
            <person name="Cros-Aarteil S."/>
            <person name="Calhoun S."/>
            <person name="Haridas S."/>
            <person name="Kuo A."/>
            <person name="Mondo S."/>
            <person name="Pangilinan J."/>
            <person name="Riley R."/>
            <person name="Labutti K."/>
            <person name="Andreopoulos B."/>
            <person name="Lipzen A."/>
            <person name="Chen C."/>
            <person name="Yanf M."/>
            <person name="Daum C."/>
            <person name="Ng V."/>
            <person name="Clum A."/>
            <person name="Ohm R."/>
            <person name="Martin F."/>
            <person name="Silar P."/>
            <person name="Natvig D."/>
            <person name="Lalanne C."/>
            <person name="Gautier V."/>
            <person name="Ament-Velasquez S.L."/>
            <person name="Kruys A."/>
            <person name="Hutchinson M.I."/>
            <person name="Powell A.J."/>
            <person name="Barry K."/>
            <person name="Miller A.N."/>
            <person name="Grigoriev I.V."/>
            <person name="Debuchy R."/>
            <person name="Gladieux P."/>
            <person name="Thoren M.H."/>
            <person name="Johannesson H."/>
        </authorList>
    </citation>
    <scope>NUCLEOTIDE SEQUENCE</scope>
    <source>
        <strain evidence="2">PSN243</strain>
    </source>
</reference>
<sequence>MRIPSGLSGLAGLLSLSSRQFWEPDSHAYVDAETGLKFAAFNSDRGIAFRVALPTVEAGKEFDTILQIAAPIDIGWVGFAWGGTMTYNPLAILWANGTSNPVISSRIAYGYYTPPEYEPAKYTVLKTGTHMNATHFQLTALCKGCSKWGDEEIGYTELEALAEETTFGFAYGNHPVDTPTSIDSTFAIHDSIGHPVYNLAVAQNADFETKVASL</sequence>
<keyword evidence="3" id="KW-1185">Reference proteome</keyword>
<protein>
    <recommendedName>
        <fullName evidence="1">Cellobiose dehydrogenase-like cytochrome domain-containing protein</fullName>
    </recommendedName>
</protein>
<gene>
    <name evidence="2" type="ORF">QBC34DRAFT_448655</name>
</gene>
<dbReference type="AlphaFoldDB" id="A0AAV9GSE8"/>
<dbReference type="PANTHER" id="PTHR47797">
    <property type="entry name" value="DEHYDROGENASE, PUTATIVE (AFU_ORTHOLOGUE AFUA_8G05805)-RELATED"/>
    <property type="match status" value="1"/>
</dbReference>
<evidence type="ECO:0000313" key="3">
    <source>
        <dbReference type="Proteomes" id="UP001321760"/>
    </source>
</evidence>
<feature type="domain" description="Cellobiose dehydrogenase-like cytochrome" evidence="1">
    <location>
        <begin position="29"/>
        <end position="209"/>
    </location>
</feature>
<reference evidence="2" key="1">
    <citation type="journal article" date="2023" name="Mol. Phylogenet. Evol.">
        <title>Genome-scale phylogeny and comparative genomics of the fungal order Sordariales.</title>
        <authorList>
            <person name="Hensen N."/>
            <person name="Bonometti L."/>
            <person name="Westerberg I."/>
            <person name="Brannstrom I.O."/>
            <person name="Guillou S."/>
            <person name="Cros-Aarteil S."/>
            <person name="Calhoun S."/>
            <person name="Haridas S."/>
            <person name="Kuo A."/>
            <person name="Mondo S."/>
            <person name="Pangilinan J."/>
            <person name="Riley R."/>
            <person name="LaButti K."/>
            <person name="Andreopoulos B."/>
            <person name="Lipzen A."/>
            <person name="Chen C."/>
            <person name="Yan M."/>
            <person name="Daum C."/>
            <person name="Ng V."/>
            <person name="Clum A."/>
            <person name="Steindorff A."/>
            <person name="Ohm R.A."/>
            <person name="Martin F."/>
            <person name="Silar P."/>
            <person name="Natvig D.O."/>
            <person name="Lalanne C."/>
            <person name="Gautier V."/>
            <person name="Ament-Velasquez S.L."/>
            <person name="Kruys A."/>
            <person name="Hutchinson M.I."/>
            <person name="Powell A.J."/>
            <person name="Barry K."/>
            <person name="Miller A.N."/>
            <person name="Grigoriev I.V."/>
            <person name="Debuchy R."/>
            <person name="Gladieux P."/>
            <person name="Hiltunen Thoren M."/>
            <person name="Johannesson H."/>
        </authorList>
    </citation>
    <scope>NUCLEOTIDE SEQUENCE</scope>
    <source>
        <strain evidence="2">PSN243</strain>
    </source>
</reference>
<dbReference type="EMBL" id="MU865936">
    <property type="protein sequence ID" value="KAK4449571.1"/>
    <property type="molecule type" value="Genomic_DNA"/>
</dbReference>
<accession>A0AAV9GSE8</accession>
<dbReference type="CDD" id="cd09630">
    <property type="entry name" value="CDH_like_cytochrome"/>
    <property type="match status" value="1"/>
</dbReference>
<comment type="caution">
    <text evidence="2">The sequence shown here is derived from an EMBL/GenBank/DDBJ whole genome shotgun (WGS) entry which is preliminary data.</text>
</comment>
<proteinExistence type="predicted"/>
<name>A0AAV9GSE8_9PEZI</name>
<dbReference type="PANTHER" id="PTHR47797:SF5">
    <property type="entry name" value="CELLOBIOSE DEHYDROGENASE CYTOCHROME DOMAIN-CONTAINING PROTEIN"/>
    <property type="match status" value="1"/>
</dbReference>
<dbReference type="Pfam" id="PF16010">
    <property type="entry name" value="CDH-cyt"/>
    <property type="match status" value="1"/>
</dbReference>
<evidence type="ECO:0000259" key="1">
    <source>
        <dbReference type="Pfam" id="PF16010"/>
    </source>
</evidence>
<organism evidence="2 3">
    <name type="scientific">Podospora aff. communis PSN243</name>
    <dbReference type="NCBI Taxonomy" id="3040156"/>
    <lineage>
        <taxon>Eukaryota</taxon>
        <taxon>Fungi</taxon>
        <taxon>Dikarya</taxon>
        <taxon>Ascomycota</taxon>
        <taxon>Pezizomycotina</taxon>
        <taxon>Sordariomycetes</taxon>
        <taxon>Sordariomycetidae</taxon>
        <taxon>Sordariales</taxon>
        <taxon>Podosporaceae</taxon>
        <taxon>Podospora</taxon>
    </lineage>
</organism>
<dbReference type="InterPro" id="IPR015920">
    <property type="entry name" value="Cellobiose_DH-like_cyt"/>
</dbReference>
<dbReference type="Proteomes" id="UP001321760">
    <property type="component" value="Unassembled WGS sequence"/>
</dbReference>
<dbReference type="Gene3D" id="2.60.40.1210">
    <property type="entry name" value="Cellobiose dehydrogenase, cytochrome domain"/>
    <property type="match status" value="1"/>
</dbReference>
<dbReference type="SUPFAM" id="SSF49344">
    <property type="entry name" value="CBD9-like"/>
    <property type="match status" value="1"/>
</dbReference>
<evidence type="ECO:0000313" key="2">
    <source>
        <dbReference type="EMBL" id="KAK4449571.1"/>
    </source>
</evidence>